<accession>A0A1X7NI25</accession>
<evidence type="ECO:0000259" key="5">
    <source>
        <dbReference type="PROSITE" id="PS51194"/>
    </source>
</evidence>
<dbReference type="PROSITE" id="PS51192">
    <property type="entry name" value="HELICASE_ATP_BIND_1"/>
    <property type="match status" value="1"/>
</dbReference>
<dbReference type="PROSITE" id="PS51194">
    <property type="entry name" value="HELICASE_CTER"/>
    <property type="match status" value="1"/>
</dbReference>
<dbReference type="STRING" id="1073423.SAMN04488700_1956"/>
<evidence type="ECO:0000256" key="2">
    <source>
        <dbReference type="PROSITE-ProRule" id="PRU00325"/>
    </source>
</evidence>
<dbReference type="InterPro" id="IPR014001">
    <property type="entry name" value="Helicase_ATP-bd"/>
</dbReference>
<evidence type="ECO:0000256" key="1">
    <source>
        <dbReference type="ARBA" id="ARBA00022801"/>
    </source>
</evidence>
<dbReference type="PROSITE" id="PS50966">
    <property type="entry name" value="ZF_SWIM"/>
    <property type="match status" value="1"/>
</dbReference>
<dbReference type="GO" id="GO:0008270">
    <property type="term" value="F:zinc ion binding"/>
    <property type="evidence" value="ECO:0007669"/>
    <property type="project" value="UniProtKB-KW"/>
</dbReference>
<dbReference type="CDD" id="cd18793">
    <property type="entry name" value="SF2_C_SNF"/>
    <property type="match status" value="1"/>
</dbReference>
<keyword evidence="6" id="KW-0067">ATP-binding</keyword>
<dbReference type="SMART" id="SM00487">
    <property type="entry name" value="DEXDc"/>
    <property type="match status" value="1"/>
</dbReference>
<dbReference type="InterPro" id="IPR000330">
    <property type="entry name" value="SNF2_N"/>
</dbReference>
<dbReference type="SUPFAM" id="SSF52540">
    <property type="entry name" value="P-loop containing nucleoside triphosphate hydrolases"/>
    <property type="match status" value="2"/>
</dbReference>
<keyword evidence="1" id="KW-0378">Hydrolase</keyword>
<feature type="domain" description="Helicase ATP-binding" evidence="4">
    <location>
        <begin position="632"/>
        <end position="794"/>
    </location>
</feature>
<dbReference type="GO" id="GO:0016787">
    <property type="term" value="F:hydrolase activity"/>
    <property type="evidence" value="ECO:0007669"/>
    <property type="project" value="UniProtKB-KW"/>
</dbReference>
<proteinExistence type="predicted"/>
<gene>
    <name evidence="6" type="ORF">SAMN04488700_1956</name>
</gene>
<dbReference type="InterPro" id="IPR013663">
    <property type="entry name" value="Helicase_SWF/SNF/SWI_bac"/>
</dbReference>
<feature type="domain" description="Helicase C-terminal" evidence="5">
    <location>
        <begin position="906"/>
        <end position="1066"/>
    </location>
</feature>
<dbReference type="InterPro" id="IPR001650">
    <property type="entry name" value="Helicase_C-like"/>
</dbReference>
<name>A0A1X7NI25_9LACT</name>
<dbReference type="OrthoDB" id="9760715at2"/>
<dbReference type="InterPro" id="IPR007527">
    <property type="entry name" value="Znf_SWIM"/>
</dbReference>
<dbReference type="EMBL" id="FXBJ01000002">
    <property type="protein sequence ID" value="SMH37046.1"/>
    <property type="molecule type" value="Genomic_DNA"/>
</dbReference>
<evidence type="ECO:0000313" key="7">
    <source>
        <dbReference type="Proteomes" id="UP000193435"/>
    </source>
</evidence>
<reference evidence="6 7" key="1">
    <citation type="submission" date="2017-04" db="EMBL/GenBank/DDBJ databases">
        <authorList>
            <person name="Afonso C.L."/>
            <person name="Miller P.J."/>
            <person name="Scott M.A."/>
            <person name="Spackman E."/>
            <person name="Goraichik I."/>
            <person name="Dimitrov K.M."/>
            <person name="Suarez D.L."/>
            <person name="Swayne D.E."/>
        </authorList>
    </citation>
    <scope>NUCLEOTIDE SEQUENCE [LARGE SCALE GENOMIC DNA]</scope>
    <source>
        <strain evidence="6 7">LMG26642</strain>
    </source>
</reference>
<evidence type="ECO:0000313" key="6">
    <source>
        <dbReference type="EMBL" id="SMH37046.1"/>
    </source>
</evidence>
<dbReference type="Gene3D" id="3.40.50.10810">
    <property type="entry name" value="Tandem AAA-ATPase domain"/>
    <property type="match status" value="1"/>
</dbReference>
<dbReference type="GO" id="GO:0004386">
    <property type="term" value="F:helicase activity"/>
    <property type="evidence" value="ECO:0007669"/>
    <property type="project" value="UniProtKB-KW"/>
</dbReference>
<keyword evidence="6" id="KW-0347">Helicase</keyword>
<keyword evidence="2" id="KW-0863">Zinc-finger</keyword>
<dbReference type="PANTHER" id="PTHR10799">
    <property type="entry name" value="SNF2/RAD54 HELICASE FAMILY"/>
    <property type="match status" value="1"/>
</dbReference>
<dbReference type="RefSeq" id="WP_085560034.1">
    <property type="nucleotide sequence ID" value="NZ_FOAH01000012.1"/>
</dbReference>
<feature type="domain" description="SWIM-type" evidence="3">
    <location>
        <begin position="44"/>
        <end position="80"/>
    </location>
</feature>
<dbReference type="Pfam" id="PF08455">
    <property type="entry name" value="SNF2_assoc"/>
    <property type="match status" value="1"/>
</dbReference>
<keyword evidence="2" id="KW-0862">Zinc</keyword>
<dbReference type="InterPro" id="IPR027417">
    <property type="entry name" value="P-loop_NTPase"/>
</dbReference>
<dbReference type="Gene3D" id="3.40.50.300">
    <property type="entry name" value="P-loop containing nucleotide triphosphate hydrolases"/>
    <property type="match status" value="1"/>
</dbReference>
<protein>
    <submittedName>
        <fullName evidence="6">Superfamily II DNA or RNA helicase, SNF2 family</fullName>
    </submittedName>
</protein>
<keyword evidence="6" id="KW-0547">Nucleotide-binding</keyword>
<dbReference type="FunFam" id="3.40.50.300:FF:000533">
    <property type="entry name" value="Helicase, Snf2 family"/>
    <property type="match status" value="1"/>
</dbReference>
<dbReference type="InterPro" id="IPR038718">
    <property type="entry name" value="SNF2-like_sf"/>
</dbReference>
<keyword evidence="7" id="KW-1185">Reference proteome</keyword>
<sequence length="1075" mass="124393">MKWSIPERIIDQGRKYVADKRVLSINSNFEKKVWNAEVIGEERYRIELDGTTKEEDFCECAYWKEHGYCKHTVAVELELRDRGISRIMTKENAKEVATDSPSPGQELTESFTRIFLNEHRESLSIAGKERVLELEYKIEIKPLSTALVRAKTEVLALSIRIGIEKLYIIKDLPAFFESYMAQSVFELKSNQLIDFKQVHLSEENKEIMNFLQKQIYSNQLMVGNQKEPILLTNNKRYLILTPVLAEITLQMLQESGNLQFINGKDKYKKVIFVENQLPISFELFQKNKSITLDILNLVDSYLDEYQWFISSNVIFQPSKEQMRASKPLSSFLERYDGNDIEIKPENMPDFTAYVMPLLTKIGEVSVDDELKNSFIQEPLKTTIYFKYDKDTVHATVEFNYKQLVLSTNSEENHLPDLGVQIIRDSQQEMNVLNRLKEFDYHRTKKTYAKRMVRDDDFYSLFTKEIPTLELDAIVYVDDLLDSMFLDQIDPETNIDVQNDGSLLDIRFDIGGITPEEIDSVLRSLIEKKSFHKLDNGTLIDLETEKFKQISDVLTELRVSKNFQNGKISLPSYRGLELHEKFGLEEKNKQQLSRKFQNLIEDLNFPDQFEADLPKNLHADLRPYQVVGFKWLKMLSKYGFGGILADDMGLGKTIQVITYILSEIQEKKENSPFLIVAPASLIYNWNHELIKFAPSIENFVVAGTAEERMAIIQSAKSNQVLITSYPSFRQDADVYKKQEFSLLVLDESQMVKNYHTKTAQALRGLNIKKRFALSGTPIENKIEELWAIFQLIMPGFFPSVKQFKTLPYEQVSKMIRPFVLRRLKKDVLKELPDKIETNLYSSMTKEQKTVYLAYLQRIQESVQKMSGDDFRKNRIEILSGLTRLRQICCDPRLFLDDYQGESGKLEQLKELLQTAKESGKRVLIFSQFTSMLSIIERELAEEGIDTFYLSGQTKPKDRLEMVNRFNDGEKEIFLISLKAGGTGLNLTGADTVILYDLWWNPAVEEQAAGRAHRLGQKKVVEVWRLIAEGTIEEKINSMQQEKKALFDQVITSEGKEQQSLTQLTEADIREILSIGN</sequence>
<dbReference type="Proteomes" id="UP000193435">
    <property type="component" value="Unassembled WGS sequence"/>
</dbReference>
<dbReference type="InterPro" id="IPR049730">
    <property type="entry name" value="SNF2/RAD54-like_C"/>
</dbReference>
<evidence type="ECO:0000259" key="4">
    <source>
        <dbReference type="PROSITE" id="PS51192"/>
    </source>
</evidence>
<dbReference type="Pfam" id="PF00176">
    <property type="entry name" value="SNF2-rel_dom"/>
    <property type="match status" value="1"/>
</dbReference>
<dbReference type="Pfam" id="PF00271">
    <property type="entry name" value="Helicase_C"/>
    <property type="match status" value="1"/>
</dbReference>
<dbReference type="AlphaFoldDB" id="A0A1X7NI25"/>
<keyword evidence="2" id="KW-0479">Metal-binding</keyword>
<dbReference type="GO" id="GO:0005524">
    <property type="term" value="F:ATP binding"/>
    <property type="evidence" value="ECO:0007669"/>
    <property type="project" value="InterPro"/>
</dbReference>
<dbReference type="SMART" id="SM00490">
    <property type="entry name" value="HELICc"/>
    <property type="match status" value="1"/>
</dbReference>
<organism evidence="6 7">
    <name type="scientific">Carnobacterium iners</name>
    <dbReference type="NCBI Taxonomy" id="1073423"/>
    <lineage>
        <taxon>Bacteria</taxon>
        <taxon>Bacillati</taxon>
        <taxon>Bacillota</taxon>
        <taxon>Bacilli</taxon>
        <taxon>Lactobacillales</taxon>
        <taxon>Carnobacteriaceae</taxon>
        <taxon>Carnobacterium</taxon>
    </lineage>
</organism>
<evidence type="ECO:0000259" key="3">
    <source>
        <dbReference type="PROSITE" id="PS50966"/>
    </source>
</evidence>